<dbReference type="Gramene" id="Psat05G0134000-T1">
    <property type="protein sequence ID" value="KAI5404157.1"/>
    <property type="gene ID" value="KIW84_051340"/>
</dbReference>
<dbReference type="PANTHER" id="PTHR33526">
    <property type="entry name" value="OS07G0123800 PROTEIN"/>
    <property type="match status" value="1"/>
</dbReference>
<organism evidence="1 2">
    <name type="scientific">Pisum sativum</name>
    <name type="common">Garden pea</name>
    <name type="synonym">Lathyrus oleraceus</name>
    <dbReference type="NCBI Taxonomy" id="3888"/>
    <lineage>
        <taxon>Eukaryota</taxon>
        <taxon>Viridiplantae</taxon>
        <taxon>Streptophyta</taxon>
        <taxon>Embryophyta</taxon>
        <taxon>Tracheophyta</taxon>
        <taxon>Spermatophyta</taxon>
        <taxon>Magnoliopsida</taxon>
        <taxon>eudicotyledons</taxon>
        <taxon>Gunneridae</taxon>
        <taxon>Pentapetalae</taxon>
        <taxon>rosids</taxon>
        <taxon>fabids</taxon>
        <taxon>Fabales</taxon>
        <taxon>Fabaceae</taxon>
        <taxon>Papilionoideae</taxon>
        <taxon>50 kb inversion clade</taxon>
        <taxon>NPAAA clade</taxon>
        <taxon>Hologalegina</taxon>
        <taxon>IRL clade</taxon>
        <taxon>Fabeae</taxon>
        <taxon>Lathyrus</taxon>
    </lineage>
</organism>
<name>A0A9D4WLX1_PEA</name>
<comment type="caution">
    <text evidence="1">The sequence shown here is derived from an EMBL/GenBank/DDBJ whole genome shotgun (WGS) entry which is preliminary data.</text>
</comment>
<accession>A0A9D4WLX1</accession>
<dbReference type="PANTHER" id="PTHR33526:SF13">
    <property type="entry name" value="TYROSINE-PROTEIN PHOSPHATASE 3-LIKE"/>
    <property type="match status" value="1"/>
</dbReference>
<gene>
    <name evidence="1" type="ORF">KIW84_051340</name>
</gene>
<sequence>MESNLTSKVWETIIKLGISGSENRKGYDKAIKCPVKMNILSYNIRGGGSNTKKKRVIFLIQSGEVDLCFHHETKLRIIDSNLVVKVWGDKEVEWTYTGSVGVADGMYNANTFNATTLILSVQLEETTLKMRKSGKEQKQNKIVRIITTPIRVLGKAKDMYVRSITKCGNNMNYSNPIDSTGRFQNLPRSYSAVTTRSAGAGDSEDFVDLIRAASARTLVNRIDMDLVLKQEPATSRPVSTNGLPKSVSVGMGRIDEEKASDLGEGVGDVLVLGNSYPRSRSYAVGKRNGVL</sequence>
<protein>
    <submittedName>
        <fullName evidence="1">Uncharacterized protein</fullName>
    </submittedName>
</protein>
<dbReference type="Proteomes" id="UP001058974">
    <property type="component" value="Chromosome 5"/>
</dbReference>
<keyword evidence="2" id="KW-1185">Reference proteome</keyword>
<dbReference type="EMBL" id="JAMSHJ010000005">
    <property type="protein sequence ID" value="KAI5404157.1"/>
    <property type="molecule type" value="Genomic_DNA"/>
</dbReference>
<dbReference type="AlphaFoldDB" id="A0A9D4WLX1"/>
<proteinExistence type="predicted"/>
<reference evidence="1 2" key="1">
    <citation type="journal article" date="2022" name="Nat. Genet.">
        <title>Improved pea reference genome and pan-genome highlight genomic features and evolutionary characteristics.</title>
        <authorList>
            <person name="Yang T."/>
            <person name="Liu R."/>
            <person name="Luo Y."/>
            <person name="Hu S."/>
            <person name="Wang D."/>
            <person name="Wang C."/>
            <person name="Pandey M.K."/>
            <person name="Ge S."/>
            <person name="Xu Q."/>
            <person name="Li N."/>
            <person name="Li G."/>
            <person name="Huang Y."/>
            <person name="Saxena R.K."/>
            <person name="Ji Y."/>
            <person name="Li M."/>
            <person name="Yan X."/>
            <person name="He Y."/>
            <person name="Liu Y."/>
            <person name="Wang X."/>
            <person name="Xiang C."/>
            <person name="Varshney R.K."/>
            <person name="Ding H."/>
            <person name="Gao S."/>
            <person name="Zong X."/>
        </authorList>
    </citation>
    <scope>NUCLEOTIDE SEQUENCE [LARGE SCALE GENOMIC DNA]</scope>
    <source>
        <strain evidence="1 2">cv. Zhongwan 6</strain>
    </source>
</reference>
<evidence type="ECO:0000313" key="2">
    <source>
        <dbReference type="Proteomes" id="UP001058974"/>
    </source>
</evidence>
<evidence type="ECO:0000313" key="1">
    <source>
        <dbReference type="EMBL" id="KAI5404157.1"/>
    </source>
</evidence>